<dbReference type="InterPro" id="IPR010067">
    <property type="entry name" value="ABC_SsuA_sub-bd"/>
</dbReference>
<keyword evidence="8" id="KW-0472">Membrane</keyword>
<dbReference type="PROSITE" id="PS51257">
    <property type="entry name" value="PROKAR_LIPOPROTEIN"/>
    <property type="match status" value="1"/>
</dbReference>
<feature type="chain" id="PRO_5046011070" evidence="9">
    <location>
        <begin position="30"/>
        <end position="365"/>
    </location>
</feature>
<dbReference type="SUPFAM" id="SSF53850">
    <property type="entry name" value="Periplasmic binding protein-like II"/>
    <property type="match status" value="1"/>
</dbReference>
<keyword evidence="7 9" id="KW-0732">Signal</keyword>
<proteinExistence type="inferred from homology"/>
<comment type="caution">
    <text evidence="10">The sequence shown here is derived from an EMBL/GenBank/DDBJ whole genome shotgun (WGS) entry which is preliminary data.</text>
</comment>
<dbReference type="RefSeq" id="WP_169398365.1">
    <property type="nucleotide sequence ID" value="NZ_BAAAJH010000004.1"/>
</dbReference>
<evidence type="ECO:0000256" key="4">
    <source>
        <dbReference type="ARBA" id="ARBA00022448"/>
    </source>
</evidence>
<evidence type="ECO:0000313" key="11">
    <source>
        <dbReference type="Proteomes" id="UP001296706"/>
    </source>
</evidence>
<sequence>MPRLRTPALIPAVITAVIALLTATACSRAEPAPTDNAAPVNGGKATELRLGYFPNVTHAPAIIGVEQGLFKAELGGTTLTPQTFNAGGDAVNALLGGSLDATYIGSGPAINAFAKSDGQVRVIAGATAGGAQLVVKPDITDPQQLKGKTIATPQLGNTQDIALKVWLKKNGLTAGDGPQDVKIANLDNPRTLDAFRQGSVDGGWLPEPWSSQLVLNAGAKVLLDERSLWPNGRFPTTVLLVRADFLQKYPETVRELLRAHIKAIDLAQTDPAQAKTIVNQGLQKLTGSALPGPVIDRAFENITLDPDPLASTFPHLAQDSATAGITEKPTDLAGFLDVAPLNAELQAAGKPPVDAAGLDKPGGNS</sequence>
<dbReference type="InterPro" id="IPR044527">
    <property type="entry name" value="NrtA/CpmA_ABC-bd_dom"/>
</dbReference>
<evidence type="ECO:0000256" key="5">
    <source>
        <dbReference type="ARBA" id="ARBA00022475"/>
    </source>
</evidence>
<evidence type="ECO:0000313" key="10">
    <source>
        <dbReference type="EMBL" id="NMH80307.1"/>
    </source>
</evidence>
<reference evidence="10 11" key="1">
    <citation type="submission" date="2020-04" db="EMBL/GenBank/DDBJ databases">
        <authorList>
            <person name="Klaysubun C."/>
            <person name="Duangmal K."/>
            <person name="Lipun K."/>
        </authorList>
    </citation>
    <scope>NUCLEOTIDE SEQUENCE [LARGE SCALE GENOMIC DNA]</scope>
    <source>
        <strain evidence="10 11">JCM 11839</strain>
    </source>
</reference>
<evidence type="ECO:0000256" key="9">
    <source>
        <dbReference type="SAM" id="SignalP"/>
    </source>
</evidence>
<protein>
    <submittedName>
        <fullName evidence="10">ABC transporter substrate-binding protein</fullName>
    </submittedName>
</protein>
<dbReference type="Gene3D" id="3.40.190.10">
    <property type="entry name" value="Periplasmic binding protein-like II"/>
    <property type="match status" value="2"/>
</dbReference>
<gene>
    <name evidence="10" type="ORF">HF577_24870</name>
</gene>
<dbReference type="Proteomes" id="UP001296706">
    <property type="component" value="Unassembled WGS sequence"/>
</dbReference>
<keyword evidence="11" id="KW-1185">Reference proteome</keyword>
<comment type="subcellular location">
    <subcellularLocation>
        <location evidence="2">Cell inner membrane</location>
    </subcellularLocation>
    <subcellularLocation>
        <location evidence="1">Periplasm</location>
    </subcellularLocation>
</comment>
<evidence type="ECO:0000256" key="2">
    <source>
        <dbReference type="ARBA" id="ARBA00004533"/>
    </source>
</evidence>
<evidence type="ECO:0000256" key="6">
    <source>
        <dbReference type="ARBA" id="ARBA00022519"/>
    </source>
</evidence>
<dbReference type="PANTHER" id="PTHR30024">
    <property type="entry name" value="ALIPHATIC SULFONATES-BINDING PROTEIN-RELATED"/>
    <property type="match status" value="1"/>
</dbReference>
<keyword evidence="6" id="KW-0997">Cell inner membrane</keyword>
<dbReference type="NCBIfam" id="TIGR01728">
    <property type="entry name" value="SsuA_fam"/>
    <property type="match status" value="1"/>
</dbReference>
<comment type="similarity">
    <text evidence="3">Belongs to the bacterial solute-binding protein SsuA/TauA family.</text>
</comment>
<dbReference type="EMBL" id="JAAXKY010000097">
    <property type="protein sequence ID" value="NMH80307.1"/>
    <property type="molecule type" value="Genomic_DNA"/>
</dbReference>
<evidence type="ECO:0000256" key="7">
    <source>
        <dbReference type="ARBA" id="ARBA00022729"/>
    </source>
</evidence>
<evidence type="ECO:0000256" key="3">
    <source>
        <dbReference type="ARBA" id="ARBA00010742"/>
    </source>
</evidence>
<name>A0ABX1RIS1_9PSEU</name>
<evidence type="ECO:0000256" key="1">
    <source>
        <dbReference type="ARBA" id="ARBA00004418"/>
    </source>
</evidence>
<dbReference type="CDD" id="cd13553">
    <property type="entry name" value="PBP2_NrtA_CpmA_like"/>
    <property type="match status" value="1"/>
</dbReference>
<dbReference type="Pfam" id="PF13379">
    <property type="entry name" value="NMT1_2"/>
    <property type="match status" value="1"/>
</dbReference>
<accession>A0ABX1RIS1</accession>
<organism evidence="10 11">
    <name type="scientific">Pseudonocardia xinjiangensis</name>
    <dbReference type="NCBI Taxonomy" id="75289"/>
    <lineage>
        <taxon>Bacteria</taxon>
        <taxon>Bacillati</taxon>
        <taxon>Actinomycetota</taxon>
        <taxon>Actinomycetes</taxon>
        <taxon>Pseudonocardiales</taxon>
        <taxon>Pseudonocardiaceae</taxon>
        <taxon>Pseudonocardia</taxon>
    </lineage>
</organism>
<keyword evidence="5" id="KW-1003">Cell membrane</keyword>
<keyword evidence="4" id="KW-0813">Transport</keyword>
<dbReference type="PANTHER" id="PTHR30024:SF47">
    <property type="entry name" value="TAURINE-BINDING PERIPLASMIC PROTEIN"/>
    <property type="match status" value="1"/>
</dbReference>
<feature type="signal peptide" evidence="9">
    <location>
        <begin position="1"/>
        <end position="29"/>
    </location>
</feature>
<evidence type="ECO:0000256" key="8">
    <source>
        <dbReference type="ARBA" id="ARBA00023136"/>
    </source>
</evidence>